<dbReference type="STRING" id="869212.Turpa_1502"/>
<dbReference type="InterPro" id="IPR007159">
    <property type="entry name" value="SpoVT-AbrB_dom"/>
</dbReference>
<feature type="domain" description="SpoVT-AbrB" evidence="1">
    <location>
        <begin position="11"/>
        <end position="54"/>
    </location>
</feature>
<dbReference type="RefSeq" id="WP_014802663.1">
    <property type="nucleotide sequence ID" value="NC_018020.1"/>
</dbReference>
<dbReference type="AlphaFoldDB" id="I4B4E3"/>
<accession>I4B4E3</accession>
<dbReference type="SUPFAM" id="SSF89447">
    <property type="entry name" value="AbrB/MazE/MraZ-like"/>
    <property type="match status" value="1"/>
</dbReference>
<dbReference type="Proteomes" id="UP000006048">
    <property type="component" value="Chromosome"/>
</dbReference>
<name>I4B4E3_TURPD</name>
<dbReference type="KEGG" id="tpx:Turpa_1502"/>
<dbReference type="Pfam" id="PF04014">
    <property type="entry name" value="MazE_antitoxin"/>
    <property type="match status" value="1"/>
</dbReference>
<gene>
    <name evidence="2" type="ordered locus">Turpa_1502</name>
</gene>
<sequence>MPILSMPATLTHISSKAQITVPSAMRQIADMHDGDAVLFVAHGNELVLRKYTPEDDAWYKYAETGFAEWDNEEDEVYNSL</sequence>
<dbReference type="InterPro" id="IPR037914">
    <property type="entry name" value="SpoVT-AbrB_sf"/>
</dbReference>
<dbReference type="Gene3D" id="2.10.260.10">
    <property type="match status" value="1"/>
</dbReference>
<evidence type="ECO:0000313" key="2">
    <source>
        <dbReference type="EMBL" id="AFM12150.1"/>
    </source>
</evidence>
<protein>
    <submittedName>
        <fullName evidence="2">SpoVT/AbrB domain-containing protein</fullName>
    </submittedName>
</protein>
<organism evidence="2 3">
    <name type="scientific">Turneriella parva (strain ATCC BAA-1111 / DSM 21527 / NCTC 11395 / H)</name>
    <name type="common">Leptospira parva</name>
    <dbReference type="NCBI Taxonomy" id="869212"/>
    <lineage>
        <taxon>Bacteria</taxon>
        <taxon>Pseudomonadati</taxon>
        <taxon>Spirochaetota</taxon>
        <taxon>Spirochaetia</taxon>
        <taxon>Leptospirales</taxon>
        <taxon>Leptospiraceae</taxon>
        <taxon>Turneriella</taxon>
    </lineage>
</organism>
<dbReference type="EMBL" id="CP002959">
    <property type="protein sequence ID" value="AFM12150.1"/>
    <property type="molecule type" value="Genomic_DNA"/>
</dbReference>
<keyword evidence="3" id="KW-1185">Reference proteome</keyword>
<dbReference type="SMART" id="SM00966">
    <property type="entry name" value="SpoVT_AbrB"/>
    <property type="match status" value="1"/>
</dbReference>
<dbReference type="HOGENOM" id="CLU_2588719_0_0_12"/>
<evidence type="ECO:0000259" key="1">
    <source>
        <dbReference type="SMART" id="SM00966"/>
    </source>
</evidence>
<dbReference type="GO" id="GO:0003677">
    <property type="term" value="F:DNA binding"/>
    <property type="evidence" value="ECO:0007669"/>
    <property type="project" value="InterPro"/>
</dbReference>
<proteinExistence type="predicted"/>
<reference evidence="2 3" key="1">
    <citation type="submission" date="2012-06" db="EMBL/GenBank/DDBJ databases">
        <title>The complete chromosome of genome of Turneriella parva DSM 21527.</title>
        <authorList>
            <consortium name="US DOE Joint Genome Institute (JGI-PGF)"/>
            <person name="Lucas S."/>
            <person name="Han J."/>
            <person name="Lapidus A."/>
            <person name="Bruce D."/>
            <person name="Goodwin L."/>
            <person name="Pitluck S."/>
            <person name="Peters L."/>
            <person name="Kyrpides N."/>
            <person name="Mavromatis K."/>
            <person name="Ivanova N."/>
            <person name="Mikhailova N."/>
            <person name="Chertkov O."/>
            <person name="Detter J.C."/>
            <person name="Tapia R."/>
            <person name="Han C."/>
            <person name="Land M."/>
            <person name="Hauser L."/>
            <person name="Markowitz V."/>
            <person name="Cheng J.-F."/>
            <person name="Hugenholtz P."/>
            <person name="Woyke T."/>
            <person name="Wu D."/>
            <person name="Gronow S."/>
            <person name="Wellnitz S."/>
            <person name="Brambilla E."/>
            <person name="Klenk H.-P."/>
            <person name="Eisen J.A."/>
        </authorList>
    </citation>
    <scope>NUCLEOTIDE SEQUENCE [LARGE SCALE GENOMIC DNA]</scope>
    <source>
        <strain evidence="3">ATCC BAA-1111 / DSM 21527 / NCTC 11395 / H</strain>
    </source>
</reference>
<dbReference type="OrthoDB" id="9809003at2"/>
<evidence type="ECO:0000313" key="3">
    <source>
        <dbReference type="Proteomes" id="UP000006048"/>
    </source>
</evidence>